<feature type="region of interest" description="Disordered" evidence="4">
    <location>
        <begin position="375"/>
        <end position="416"/>
    </location>
</feature>
<evidence type="ECO:0000256" key="2">
    <source>
        <dbReference type="ARBA" id="ARBA00023122"/>
    </source>
</evidence>
<evidence type="ECO:0000259" key="5">
    <source>
        <dbReference type="PROSITE" id="PS51371"/>
    </source>
</evidence>
<name>A0A5N5QRR5_9AGAM</name>
<protein>
    <submittedName>
        <fullName evidence="6">TRI12 domain containing protein</fullName>
    </submittedName>
</protein>
<evidence type="ECO:0000256" key="3">
    <source>
        <dbReference type="PROSITE-ProRule" id="PRU00703"/>
    </source>
</evidence>
<sequence length="416" mass="44157">MMSTALSGVSSVRIINRPRQASISSVRSTSNPLSPPPFGGLNFAVELGELDAAWAALDISQKKQWCVAVMSQSAGAQPVCTGLFDFGDANAYMHLAVTANNLTAEDLQNDRISQIVSSARLRKEVPGVHSLRGASKDLSEKNPLVMLRKDASLTTLLEIFSRGTHRVLVEGPEQQVKGIITDSALVKYFASNHDKITNSPVITQVLATSLIDLGVITPPPIVSASPDSTVLDAMTLMSREGVSSIAVLDPGPDIGVLISAVTVTDIGQLVIPSESKSVLAMKLSAFVSEIKNPHGMIDGEDVYPVYSVLPTSTLGYTIEKLLATKVHRVFVADEPEPGSPPFGQGNLKGVVSLVDILAVFARHLGIEANPGLMRDRRRRGSSASISSASTKSHHSSLRRNSTIGNPGILGSPRIKT</sequence>
<proteinExistence type="predicted"/>
<dbReference type="InterPro" id="IPR046342">
    <property type="entry name" value="CBS_dom_sf"/>
</dbReference>
<keyword evidence="1" id="KW-0677">Repeat</keyword>
<dbReference type="SMART" id="SM00116">
    <property type="entry name" value="CBS"/>
    <property type="match status" value="3"/>
</dbReference>
<evidence type="ECO:0000256" key="1">
    <source>
        <dbReference type="ARBA" id="ARBA00022737"/>
    </source>
</evidence>
<dbReference type="OrthoDB" id="449052at2759"/>
<accession>A0A5N5QRR5</accession>
<dbReference type="AlphaFoldDB" id="A0A5N5QRR5"/>
<dbReference type="PROSITE" id="PS51371">
    <property type="entry name" value="CBS"/>
    <property type="match status" value="3"/>
</dbReference>
<evidence type="ECO:0000313" key="6">
    <source>
        <dbReference type="EMBL" id="KAB5593866.1"/>
    </source>
</evidence>
<dbReference type="CDD" id="cd02205">
    <property type="entry name" value="CBS_pair_SF"/>
    <property type="match status" value="2"/>
</dbReference>
<dbReference type="EMBL" id="SSOP01000029">
    <property type="protein sequence ID" value="KAB5593866.1"/>
    <property type="molecule type" value="Genomic_DNA"/>
</dbReference>
<dbReference type="SUPFAM" id="SSF54631">
    <property type="entry name" value="CBS-domain pair"/>
    <property type="match status" value="2"/>
</dbReference>
<feature type="compositionally biased region" description="Low complexity" evidence="4">
    <location>
        <begin position="381"/>
        <end position="390"/>
    </location>
</feature>
<dbReference type="PANTHER" id="PTHR13780:SF36">
    <property type="entry name" value="CBS DOMAIN-CONTAINING PROTEIN"/>
    <property type="match status" value="1"/>
</dbReference>
<comment type="caution">
    <text evidence="6">The sequence shown here is derived from an EMBL/GenBank/DDBJ whole genome shotgun (WGS) entry which is preliminary data.</text>
</comment>
<dbReference type="Proteomes" id="UP000383932">
    <property type="component" value="Unassembled WGS sequence"/>
</dbReference>
<gene>
    <name evidence="6" type="ORF">CTheo_2718</name>
</gene>
<dbReference type="PANTHER" id="PTHR13780">
    <property type="entry name" value="AMP-ACTIVATED PROTEIN KINASE, GAMMA REGULATORY SUBUNIT"/>
    <property type="match status" value="1"/>
</dbReference>
<dbReference type="Pfam" id="PF00571">
    <property type="entry name" value="CBS"/>
    <property type="match status" value="2"/>
</dbReference>
<dbReference type="InterPro" id="IPR050511">
    <property type="entry name" value="AMPK_gamma/SDS23_families"/>
</dbReference>
<evidence type="ECO:0000256" key="4">
    <source>
        <dbReference type="SAM" id="MobiDB-lite"/>
    </source>
</evidence>
<keyword evidence="2 3" id="KW-0129">CBS domain</keyword>
<feature type="domain" description="CBS" evidence="5">
    <location>
        <begin position="296"/>
        <end position="366"/>
    </location>
</feature>
<dbReference type="GO" id="GO:0042149">
    <property type="term" value="P:cellular response to glucose starvation"/>
    <property type="evidence" value="ECO:0007669"/>
    <property type="project" value="TreeGrafter"/>
</dbReference>
<evidence type="ECO:0000313" key="7">
    <source>
        <dbReference type="Proteomes" id="UP000383932"/>
    </source>
</evidence>
<dbReference type="GO" id="GO:0004865">
    <property type="term" value="F:protein serine/threonine phosphatase inhibitor activity"/>
    <property type="evidence" value="ECO:0007669"/>
    <property type="project" value="TreeGrafter"/>
</dbReference>
<feature type="domain" description="CBS" evidence="5">
    <location>
        <begin position="216"/>
        <end position="277"/>
    </location>
</feature>
<reference evidence="6 7" key="1">
    <citation type="journal article" date="2019" name="Fungal Biol. Biotechnol.">
        <title>Draft genome sequence of fastidious pathogen Ceratobasidium theobromae, which causes vascular-streak dieback in Theobroma cacao.</title>
        <authorList>
            <person name="Ali S.S."/>
            <person name="Asman A."/>
            <person name="Shao J."/>
            <person name="Firmansyah A.P."/>
            <person name="Susilo A.W."/>
            <person name="Rosmana A."/>
            <person name="McMahon P."/>
            <person name="Junaid M."/>
            <person name="Guest D."/>
            <person name="Kheng T.Y."/>
            <person name="Meinhardt L.W."/>
            <person name="Bailey B.A."/>
        </authorList>
    </citation>
    <scope>NUCLEOTIDE SEQUENCE [LARGE SCALE GENOMIC DNA]</scope>
    <source>
        <strain evidence="6 7">CT2</strain>
    </source>
</reference>
<dbReference type="InterPro" id="IPR000644">
    <property type="entry name" value="CBS_dom"/>
</dbReference>
<keyword evidence="7" id="KW-1185">Reference proteome</keyword>
<organism evidence="6 7">
    <name type="scientific">Ceratobasidium theobromae</name>
    <dbReference type="NCBI Taxonomy" id="1582974"/>
    <lineage>
        <taxon>Eukaryota</taxon>
        <taxon>Fungi</taxon>
        <taxon>Dikarya</taxon>
        <taxon>Basidiomycota</taxon>
        <taxon>Agaricomycotina</taxon>
        <taxon>Agaricomycetes</taxon>
        <taxon>Cantharellales</taxon>
        <taxon>Ceratobasidiaceae</taxon>
        <taxon>Ceratobasidium</taxon>
    </lineage>
</organism>
<feature type="domain" description="CBS" evidence="5">
    <location>
        <begin position="138"/>
        <end position="195"/>
    </location>
</feature>
<dbReference type="Gene3D" id="3.10.580.10">
    <property type="entry name" value="CBS-domain"/>
    <property type="match status" value="2"/>
</dbReference>